<dbReference type="RefSeq" id="WP_121934045.1">
    <property type="nucleotide sequence ID" value="NZ_RDOJ01000004.1"/>
</dbReference>
<name>A0A3L9MM16_9FLAO</name>
<evidence type="ECO:0008006" key="3">
    <source>
        <dbReference type="Google" id="ProtNLM"/>
    </source>
</evidence>
<dbReference type="OrthoDB" id="9785076at2"/>
<gene>
    <name evidence="1" type="ORF">EAH69_04785</name>
</gene>
<evidence type="ECO:0000313" key="1">
    <source>
        <dbReference type="EMBL" id="RLZ11739.1"/>
    </source>
</evidence>
<dbReference type="AlphaFoldDB" id="A0A3L9MM16"/>
<keyword evidence="2" id="KW-1185">Reference proteome</keyword>
<protein>
    <recommendedName>
        <fullName evidence="3">Alpha/beta hydrolase</fullName>
    </recommendedName>
</protein>
<proteinExistence type="predicted"/>
<accession>A0A3L9MM16</accession>
<comment type="caution">
    <text evidence="1">The sequence shown here is derived from an EMBL/GenBank/DDBJ whole genome shotgun (WGS) entry which is preliminary data.</text>
</comment>
<evidence type="ECO:0000313" key="2">
    <source>
        <dbReference type="Proteomes" id="UP000275348"/>
    </source>
</evidence>
<organism evidence="1 2">
    <name type="scientific">Faecalibacter macacae</name>
    <dbReference type="NCBI Taxonomy" id="1859289"/>
    <lineage>
        <taxon>Bacteria</taxon>
        <taxon>Pseudomonadati</taxon>
        <taxon>Bacteroidota</taxon>
        <taxon>Flavobacteriia</taxon>
        <taxon>Flavobacteriales</taxon>
        <taxon>Weeksellaceae</taxon>
        <taxon>Faecalibacter</taxon>
    </lineage>
</organism>
<dbReference type="Proteomes" id="UP000275348">
    <property type="component" value="Unassembled WGS sequence"/>
</dbReference>
<reference evidence="1 2" key="1">
    <citation type="submission" date="2018-10" db="EMBL/GenBank/DDBJ databases">
        <authorList>
            <person name="Chen X."/>
        </authorList>
    </citation>
    <scope>NUCLEOTIDE SEQUENCE [LARGE SCALE GENOMIC DNA]</scope>
    <source>
        <strain evidence="1 2">YIM 102668</strain>
    </source>
</reference>
<sequence length="109" mass="12686">MGEPIPLGIASDWRKLILREGSINRYADETQNFFEEITQPVFIISFDDYFMATPKAVDLFAQLTLTKAKKKRLNIIPKDYGLQSIGHMDFFRDKNKDILWSIPLEFIEA</sequence>
<dbReference type="EMBL" id="RDOJ01000004">
    <property type="protein sequence ID" value="RLZ11739.1"/>
    <property type="molecule type" value="Genomic_DNA"/>
</dbReference>